<dbReference type="Proteomes" id="UP000001288">
    <property type="component" value="Chromosome"/>
</dbReference>
<gene>
    <name evidence="2" type="ordered locus">LMRG_00153</name>
</gene>
<evidence type="ECO:0000256" key="1">
    <source>
        <dbReference type="SAM" id="Phobius"/>
    </source>
</evidence>
<reference evidence="3" key="1">
    <citation type="submission" date="2010-04" db="EMBL/GenBank/DDBJ databases">
        <title>The genome sequence of Listeria monocytogenes strain 10403S.</title>
        <authorList>
            <consortium name="The Broad Institute Genome Sequencing Platform"/>
            <consortium name="The Broad Institute Genome Sequencing Center for Infectious Disease."/>
            <person name="Borowsky M."/>
            <person name="Borodovsky M."/>
            <person name="Young S.K."/>
            <person name="Zeng Q."/>
            <person name="Koehrsen M."/>
            <person name="Fitzgerald M."/>
            <person name="Wiedmann M."/>
            <person name="Swaminathan B."/>
            <person name="Lauer P."/>
            <person name="Portnoy D."/>
            <person name="Cossart P."/>
            <person name="Buchrieser C."/>
            <person name="Higgins D."/>
            <person name="Abouelleil A."/>
            <person name="Alvarado L."/>
            <person name="Arachchi H.M."/>
            <person name="Berlin A."/>
            <person name="Borenstein D."/>
            <person name="Brown A."/>
            <person name="Chapman S.B."/>
            <person name="Chen Z."/>
            <person name="Dunbar C.D."/>
            <person name="Engels R."/>
            <person name="Freedman E."/>
            <person name="Gearin G."/>
            <person name="Gellesch M."/>
            <person name="Goldberg J."/>
            <person name="Griggs A."/>
            <person name="Gujja S."/>
            <person name="Heilman E."/>
            <person name="Heiman D."/>
            <person name="Howarth C."/>
            <person name="Jen D."/>
            <person name="Larson L."/>
            <person name="Lui A."/>
            <person name="MacDonald J."/>
            <person name="Mehta T."/>
            <person name="Montmayeur A."/>
            <person name="Neiman D."/>
            <person name="Park D."/>
            <person name="Pearson M."/>
            <person name="Priest M."/>
            <person name="Richards J."/>
            <person name="Roberts A."/>
            <person name="Saif S."/>
            <person name="Shea T."/>
            <person name="Shenoy N."/>
            <person name="Sisk P."/>
            <person name="Stolte C."/>
            <person name="Sykes S."/>
            <person name="Walk T."/>
            <person name="White J."/>
            <person name="Yandava C."/>
            <person name="Haas B."/>
            <person name="Nusbaum C."/>
            <person name="Birren B."/>
        </authorList>
    </citation>
    <scope>NUCLEOTIDE SEQUENCE [LARGE SCALE GENOMIC DNA]</scope>
    <source>
        <strain evidence="3">10403S</strain>
    </source>
</reference>
<organism evidence="2 3">
    <name type="scientific">Listeria monocytogenes serotype 1/2a (strain 10403S)</name>
    <dbReference type="NCBI Taxonomy" id="393133"/>
    <lineage>
        <taxon>Bacteria</taxon>
        <taxon>Bacillati</taxon>
        <taxon>Bacillota</taxon>
        <taxon>Bacilli</taxon>
        <taxon>Bacillales</taxon>
        <taxon>Listeriaceae</taxon>
        <taxon>Listeria</taxon>
    </lineage>
</organism>
<proteinExistence type="predicted"/>
<dbReference type="EMBL" id="CP002002">
    <property type="protein sequence ID" value="AEO05473.1"/>
    <property type="molecule type" value="Genomic_DNA"/>
</dbReference>
<dbReference type="AlphaFoldDB" id="A0A0H3GDL7"/>
<dbReference type="KEGG" id="lmt:LMRG_00153"/>
<protein>
    <submittedName>
        <fullName evidence="2">Uncharacterized protein</fullName>
    </submittedName>
</protein>
<feature type="transmembrane region" description="Helical" evidence="1">
    <location>
        <begin position="33"/>
        <end position="53"/>
    </location>
</feature>
<evidence type="ECO:0000313" key="3">
    <source>
        <dbReference type="Proteomes" id="UP000001288"/>
    </source>
</evidence>
<keyword evidence="1" id="KW-0472">Membrane</keyword>
<name>A0A0H3GDL7_LISM4</name>
<sequence length="61" mass="7142">MDKMKKIIIGVFFGILILVIVGLYVSYVYMNQSFIWVAGILLLLGTLFNWFLYNKYLSKKT</sequence>
<keyword evidence="1" id="KW-0812">Transmembrane</keyword>
<keyword evidence="1" id="KW-1133">Transmembrane helix</keyword>
<evidence type="ECO:0000313" key="2">
    <source>
        <dbReference type="EMBL" id="AEO05473.1"/>
    </source>
</evidence>
<dbReference type="HOGENOM" id="CLU_2974056_0_0_9"/>
<feature type="transmembrane region" description="Helical" evidence="1">
    <location>
        <begin position="7"/>
        <end position="27"/>
    </location>
</feature>
<accession>A0A0H3GDL7</accession>